<organism evidence="2">
    <name type="scientific">Planktothricoides sp. SpSt-374</name>
    <dbReference type="NCBI Taxonomy" id="2282167"/>
    <lineage>
        <taxon>Bacteria</taxon>
        <taxon>Bacillati</taxon>
        <taxon>Cyanobacteriota</taxon>
        <taxon>Cyanophyceae</taxon>
        <taxon>Oscillatoriophycideae</taxon>
        <taxon>Oscillatoriales</taxon>
        <taxon>Oscillatoriaceae</taxon>
        <taxon>Planktothricoides</taxon>
    </lineage>
</organism>
<dbReference type="Gene3D" id="2.60.120.260">
    <property type="entry name" value="Galactose-binding domain-like"/>
    <property type="match status" value="1"/>
</dbReference>
<comment type="caution">
    <text evidence="2">The sequence shown here is derived from an EMBL/GenBank/DDBJ whole genome shotgun (WGS) entry which is preliminary data.</text>
</comment>
<sequence length="259" mass="28566">MLRPAKRSSGYFIGCPIEKSDVFYGKIKTMATRKTTYATLFATGLMTLISAKPALAGNLIKNGDFEQVDYIGSYTTYNSATVPAQFGWSISNDFVYLVNSYWQGVSGTTNPDGFDQSLELRPNATLSQTFATQLGQKYELSFWYAHDPDNQQGSAIGHMNVQGNNSLLADTLLHNIPSSRANLQFLQYFAQFTADKDKTTLSFRGDSRNGVHGFVIDGVSVAPVQERQTQKVPEPSLGLSLLIVGAFGISFQIRRRNTI</sequence>
<protein>
    <submittedName>
        <fullName evidence="2">DUF642 domain-containing protein</fullName>
    </submittedName>
</protein>
<name>A0A7C3VH21_9CYAN</name>
<feature type="domain" description="DUF642" evidence="1">
    <location>
        <begin position="58"/>
        <end position="221"/>
    </location>
</feature>
<dbReference type="AlphaFoldDB" id="A0A7C3VH21"/>
<dbReference type="Pfam" id="PF04862">
    <property type="entry name" value="DUF642"/>
    <property type="match status" value="1"/>
</dbReference>
<evidence type="ECO:0000259" key="1">
    <source>
        <dbReference type="Pfam" id="PF04862"/>
    </source>
</evidence>
<reference evidence="2" key="1">
    <citation type="journal article" date="2020" name="mSystems">
        <title>Genome- and Community-Level Interaction Insights into Carbon Utilization and Element Cycling Functions of Hydrothermarchaeota in Hydrothermal Sediment.</title>
        <authorList>
            <person name="Zhou Z."/>
            <person name="Liu Y."/>
            <person name="Xu W."/>
            <person name="Pan J."/>
            <person name="Luo Z.H."/>
            <person name="Li M."/>
        </authorList>
    </citation>
    <scope>NUCLEOTIDE SEQUENCE [LARGE SCALE GENOMIC DNA]</scope>
    <source>
        <strain evidence="2">SpSt-374</strain>
    </source>
</reference>
<dbReference type="EMBL" id="DSPX01000007">
    <property type="protein sequence ID" value="HGF99256.1"/>
    <property type="molecule type" value="Genomic_DNA"/>
</dbReference>
<proteinExistence type="predicted"/>
<accession>A0A7C3VH21</accession>
<dbReference type="InterPro" id="IPR006946">
    <property type="entry name" value="DGR2-like_dom"/>
</dbReference>
<gene>
    <name evidence="2" type="ORF">ENR15_00905</name>
</gene>
<evidence type="ECO:0000313" key="2">
    <source>
        <dbReference type="EMBL" id="HGF99256.1"/>
    </source>
</evidence>